<reference evidence="2 3" key="1">
    <citation type="journal article" date="2018" name="Nat. Genet.">
        <title>The Rosa genome provides new insights in the design of modern roses.</title>
        <authorList>
            <person name="Bendahmane M."/>
        </authorList>
    </citation>
    <scope>NUCLEOTIDE SEQUENCE [LARGE SCALE GENOMIC DNA]</scope>
    <source>
        <strain evidence="3">cv. Old Blush</strain>
    </source>
</reference>
<evidence type="ECO:0000313" key="3">
    <source>
        <dbReference type="Proteomes" id="UP000238479"/>
    </source>
</evidence>
<dbReference type="Gramene" id="PRQ19047">
    <property type="protein sequence ID" value="PRQ19047"/>
    <property type="gene ID" value="RchiOBHm_Chr7g0212831"/>
</dbReference>
<dbReference type="EMBL" id="PDCK01000045">
    <property type="protein sequence ID" value="PRQ19047.1"/>
    <property type="molecule type" value="Genomic_DNA"/>
</dbReference>
<sequence length="93" mass="10402">MVEVVEDYNEELGVTVTHLLKVSGFKTVFRCHLDPTAVMMRIPKEQMFRLSHQVPAHLLTGEEALNAPKGCWDLDPAATPADLLEVITDVQDE</sequence>
<dbReference type="STRING" id="74649.A0A2P6PAU9"/>
<dbReference type="OMA" id="AVMMRIP"/>
<keyword evidence="3" id="KW-1185">Reference proteome</keyword>
<proteinExistence type="predicted"/>
<dbReference type="PANTHER" id="PTHR45089">
    <property type="entry name" value="DNAJ HEAT SHOCK AMINO-TERMINAL DOMAIN PROTEIN-RELATED"/>
    <property type="match status" value="1"/>
</dbReference>
<evidence type="ECO:0000313" key="2">
    <source>
        <dbReference type="EMBL" id="PRQ19047.1"/>
    </source>
</evidence>
<dbReference type="Pfam" id="PF11926">
    <property type="entry name" value="DUF3444"/>
    <property type="match status" value="1"/>
</dbReference>
<comment type="caution">
    <text evidence="2">The sequence shown here is derived from an EMBL/GenBank/DDBJ whole genome shotgun (WGS) entry which is preliminary data.</text>
</comment>
<name>A0A2P6PAU9_ROSCH</name>
<feature type="domain" description="DUF3444" evidence="1">
    <location>
        <begin position="1"/>
        <end position="63"/>
    </location>
</feature>
<evidence type="ECO:0000259" key="1">
    <source>
        <dbReference type="Pfam" id="PF11926"/>
    </source>
</evidence>
<accession>A0A2P6PAU9</accession>
<gene>
    <name evidence="2" type="ORF">RchiOBHm_Chr7g0212831</name>
</gene>
<protein>
    <recommendedName>
        <fullName evidence="1">DUF3444 domain-containing protein</fullName>
    </recommendedName>
</protein>
<dbReference type="AlphaFoldDB" id="A0A2P6PAU9"/>
<organism evidence="2 3">
    <name type="scientific">Rosa chinensis</name>
    <name type="common">China rose</name>
    <dbReference type="NCBI Taxonomy" id="74649"/>
    <lineage>
        <taxon>Eukaryota</taxon>
        <taxon>Viridiplantae</taxon>
        <taxon>Streptophyta</taxon>
        <taxon>Embryophyta</taxon>
        <taxon>Tracheophyta</taxon>
        <taxon>Spermatophyta</taxon>
        <taxon>Magnoliopsida</taxon>
        <taxon>eudicotyledons</taxon>
        <taxon>Gunneridae</taxon>
        <taxon>Pentapetalae</taxon>
        <taxon>rosids</taxon>
        <taxon>fabids</taxon>
        <taxon>Rosales</taxon>
        <taxon>Rosaceae</taxon>
        <taxon>Rosoideae</taxon>
        <taxon>Rosoideae incertae sedis</taxon>
        <taxon>Rosa</taxon>
    </lineage>
</organism>
<dbReference type="InterPro" id="IPR024593">
    <property type="entry name" value="DUF3444"/>
</dbReference>
<dbReference type="Proteomes" id="UP000238479">
    <property type="component" value="Chromosome 7"/>
</dbReference>